<evidence type="ECO:0000256" key="5">
    <source>
        <dbReference type="SAM" id="SignalP"/>
    </source>
</evidence>
<protein>
    <recommendedName>
        <fullName evidence="6">NADH:flavin oxidoreductase/NADH oxidase N-terminal domain-containing protein</fullName>
    </recommendedName>
</protein>
<proteinExistence type="inferred from homology"/>
<sequence>MNLIVALVVVYIFEPRVCHQCHRVESMLANDSVSLPCGRRLQNRLVKAAMYEAMADFGGGPPNQRHYELYSQWATGGWGMIITGNVQVCQSHLTLGRDVTLPKTAAEMESFKLWARCMKSSPEKSSPIAIMQLSHTGRQSPRFIGGRNPWTPPSAPSAQPMTPKEGLLSRLVFSILFQTPHPLDSAEIESVVSAFVSGAIVAYDSGFDGIQLHASHGYLLSQFLSIKNNHRVDDYGPPSELKLLHDIVSSIRAEPRIPASFVIGIKLNAGDYAGDQFTEEHALSHIRSITAWRQVDFLEISGGDYESPDFMGRANPRQAFFSYFSRKALEYAHGTEDMRPKIMLTGSIRSVETIEDCLSHR</sequence>
<dbReference type="Gene3D" id="3.20.20.70">
    <property type="entry name" value="Aldolase class I"/>
    <property type="match status" value="1"/>
</dbReference>
<evidence type="ECO:0000256" key="1">
    <source>
        <dbReference type="ARBA" id="ARBA00005979"/>
    </source>
</evidence>
<reference evidence="7 8" key="1">
    <citation type="submission" date="2014-11" db="EMBL/GenBank/DDBJ databases">
        <authorList>
            <person name="Wibberg Daniel"/>
        </authorList>
    </citation>
    <scope>NUCLEOTIDE SEQUENCE [LARGE SCALE GENOMIC DNA]</scope>
    <source>
        <strain evidence="7">Rhizoctonia solani AG1-IB 7/3/14</strain>
    </source>
</reference>
<organism evidence="7 8">
    <name type="scientific">Thanatephorus cucumeris (strain AG1-IB / isolate 7/3/14)</name>
    <name type="common">Lettuce bottom rot fungus</name>
    <name type="synonym">Rhizoctonia solani</name>
    <dbReference type="NCBI Taxonomy" id="1108050"/>
    <lineage>
        <taxon>Eukaryota</taxon>
        <taxon>Fungi</taxon>
        <taxon>Dikarya</taxon>
        <taxon>Basidiomycota</taxon>
        <taxon>Agaricomycotina</taxon>
        <taxon>Agaricomycetes</taxon>
        <taxon>Cantharellales</taxon>
        <taxon>Ceratobasidiaceae</taxon>
        <taxon>Rhizoctonia</taxon>
        <taxon>Rhizoctonia solani AG-1</taxon>
    </lineage>
</organism>
<feature type="chain" id="PRO_5002114378" description="NADH:flavin oxidoreductase/NADH oxidase N-terminal domain-containing protein" evidence="5">
    <location>
        <begin position="19"/>
        <end position="361"/>
    </location>
</feature>
<dbReference type="PANTHER" id="PTHR43656">
    <property type="entry name" value="BINDING OXIDOREDUCTASE, PUTATIVE (AFU_ORTHOLOGUE AFUA_2G08260)-RELATED"/>
    <property type="match status" value="1"/>
</dbReference>
<dbReference type="GO" id="GO:0010181">
    <property type="term" value="F:FMN binding"/>
    <property type="evidence" value="ECO:0007669"/>
    <property type="project" value="InterPro"/>
</dbReference>
<dbReference type="InterPro" id="IPR051799">
    <property type="entry name" value="NADH_flavin_oxidoreductase"/>
</dbReference>
<keyword evidence="2" id="KW-0285">Flavoprotein</keyword>
<dbReference type="Pfam" id="PF00724">
    <property type="entry name" value="Oxidored_FMN"/>
    <property type="match status" value="1"/>
</dbReference>
<feature type="domain" description="NADH:flavin oxidoreductase/NADH oxidase N-terminal" evidence="6">
    <location>
        <begin position="40"/>
        <end position="278"/>
    </location>
</feature>
<keyword evidence="5" id="KW-0732">Signal</keyword>
<evidence type="ECO:0000313" key="8">
    <source>
        <dbReference type="Proteomes" id="UP000059188"/>
    </source>
</evidence>
<evidence type="ECO:0000259" key="6">
    <source>
        <dbReference type="Pfam" id="PF00724"/>
    </source>
</evidence>
<dbReference type="AlphaFoldDB" id="A0A0B7FNX1"/>
<feature type="signal peptide" evidence="5">
    <location>
        <begin position="1"/>
        <end position="18"/>
    </location>
</feature>
<name>A0A0B7FNX1_THACB</name>
<dbReference type="InterPro" id="IPR001155">
    <property type="entry name" value="OxRdtase_FMN_N"/>
</dbReference>
<dbReference type="SUPFAM" id="SSF51395">
    <property type="entry name" value="FMN-linked oxidoreductases"/>
    <property type="match status" value="1"/>
</dbReference>
<dbReference type="PANTHER" id="PTHR43656:SF2">
    <property type="entry name" value="BINDING OXIDOREDUCTASE, PUTATIVE (AFU_ORTHOLOGUE AFUA_2G08260)-RELATED"/>
    <property type="match status" value="1"/>
</dbReference>
<comment type="similarity">
    <text evidence="1">Belongs to the NADH:flavin oxidoreductase/NADH oxidase family.</text>
</comment>
<evidence type="ECO:0000256" key="3">
    <source>
        <dbReference type="ARBA" id="ARBA00022643"/>
    </source>
</evidence>
<keyword evidence="8" id="KW-1185">Reference proteome</keyword>
<evidence type="ECO:0000256" key="2">
    <source>
        <dbReference type="ARBA" id="ARBA00022630"/>
    </source>
</evidence>
<dbReference type="Proteomes" id="UP000059188">
    <property type="component" value="Unassembled WGS sequence"/>
</dbReference>
<keyword evidence="3" id="KW-0288">FMN</keyword>
<evidence type="ECO:0000313" key="7">
    <source>
        <dbReference type="EMBL" id="CEL57923.1"/>
    </source>
</evidence>
<accession>A0A0B7FNX1</accession>
<dbReference type="GO" id="GO:0016491">
    <property type="term" value="F:oxidoreductase activity"/>
    <property type="evidence" value="ECO:0007669"/>
    <property type="project" value="UniProtKB-KW"/>
</dbReference>
<evidence type="ECO:0000256" key="4">
    <source>
        <dbReference type="ARBA" id="ARBA00023002"/>
    </source>
</evidence>
<dbReference type="EMBL" id="LN679102">
    <property type="protein sequence ID" value="CEL57923.1"/>
    <property type="molecule type" value="Genomic_DNA"/>
</dbReference>
<gene>
    <name evidence="7" type="ORF">RSOLAG1IB_02668</name>
</gene>
<dbReference type="InterPro" id="IPR013785">
    <property type="entry name" value="Aldolase_TIM"/>
</dbReference>
<dbReference type="OrthoDB" id="1663137at2759"/>
<dbReference type="STRING" id="1108050.A0A0B7FNX1"/>
<keyword evidence="4" id="KW-0560">Oxidoreductase</keyword>